<dbReference type="EMBL" id="JANBQF010000145">
    <property type="protein sequence ID" value="KAJ2004600.1"/>
    <property type="molecule type" value="Genomic_DNA"/>
</dbReference>
<feature type="repeat" description="ANK" evidence="3">
    <location>
        <begin position="498"/>
        <end position="530"/>
    </location>
</feature>
<dbReference type="SUPFAM" id="SSF48403">
    <property type="entry name" value="Ankyrin repeat"/>
    <property type="match status" value="1"/>
</dbReference>
<evidence type="ECO:0000313" key="5">
    <source>
        <dbReference type="EMBL" id="KAJ2004600.1"/>
    </source>
</evidence>
<feature type="compositionally biased region" description="Basic and acidic residues" evidence="4">
    <location>
        <begin position="694"/>
        <end position="709"/>
    </location>
</feature>
<evidence type="ECO:0000256" key="2">
    <source>
        <dbReference type="ARBA" id="ARBA00023043"/>
    </source>
</evidence>
<dbReference type="Pfam" id="PF12796">
    <property type="entry name" value="Ank_2"/>
    <property type="match status" value="3"/>
</dbReference>
<evidence type="ECO:0000256" key="3">
    <source>
        <dbReference type="PROSITE-ProRule" id="PRU00023"/>
    </source>
</evidence>
<feature type="region of interest" description="Disordered" evidence="4">
    <location>
        <begin position="240"/>
        <end position="259"/>
    </location>
</feature>
<feature type="repeat" description="ANK" evidence="3">
    <location>
        <begin position="432"/>
        <end position="464"/>
    </location>
</feature>
<dbReference type="AlphaFoldDB" id="A0A9W8EFZ8"/>
<dbReference type="PANTHER" id="PTHR24171">
    <property type="entry name" value="ANKYRIN REPEAT DOMAIN-CONTAINING PROTEIN 39-RELATED"/>
    <property type="match status" value="1"/>
</dbReference>
<proteinExistence type="predicted"/>
<feature type="region of interest" description="Disordered" evidence="4">
    <location>
        <begin position="883"/>
        <end position="920"/>
    </location>
</feature>
<feature type="region of interest" description="Disordered" evidence="4">
    <location>
        <begin position="21"/>
        <end position="134"/>
    </location>
</feature>
<name>A0A9W8EFZ8_9FUNG</name>
<dbReference type="OrthoDB" id="194358at2759"/>
<dbReference type="PROSITE" id="PS50088">
    <property type="entry name" value="ANK_REPEAT"/>
    <property type="match status" value="5"/>
</dbReference>
<feature type="repeat" description="ANK" evidence="3">
    <location>
        <begin position="366"/>
        <end position="398"/>
    </location>
</feature>
<dbReference type="Proteomes" id="UP001150907">
    <property type="component" value="Unassembled WGS sequence"/>
</dbReference>
<keyword evidence="2 3" id="KW-0040">ANK repeat</keyword>
<dbReference type="GO" id="GO:0085020">
    <property type="term" value="P:protein K6-linked ubiquitination"/>
    <property type="evidence" value="ECO:0007669"/>
    <property type="project" value="TreeGrafter"/>
</dbReference>
<dbReference type="PROSITE" id="PS50297">
    <property type="entry name" value="ANK_REP_REGION"/>
    <property type="match status" value="5"/>
</dbReference>
<dbReference type="InterPro" id="IPR036770">
    <property type="entry name" value="Ankyrin_rpt-contain_sf"/>
</dbReference>
<feature type="compositionally biased region" description="Polar residues" evidence="4">
    <location>
        <begin position="633"/>
        <end position="645"/>
    </location>
</feature>
<feature type="compositionally biased region" description="Basic residues" evidence="4">
    <location>
        <begin position="760"/>
        <end position="770"/>
    </location>
</feature>
<dbReference type="SMART" id="SM00248">
    <property type="entry name" value="ANK"/>
    <property type="match status" value="6"/>
</dbReference>
<dbReference type="Gene3D" id="1.25.40.20">
    <property type="entry name" value="Ankyrin repeat-containing domain"/>
    <property type="match status" value="2"/>
</dbReference>
<feature type="repeat" description="ANK" evidence="3">
    <location>
        <begin position="465"/>
        <end position="497"/>
    </location>
</feature>
<keyword evidence="6" id="KW-1185">Reference proteome</keyword>
<accession>A0A9W8EFZ8</accession>
<feature type="compositionally biased region" description="Basic residues" evidence="4">
    <location>
        <begin position="242"/>
        <end position="252"/>
    </location>
</feature>
<comment type="caution">
    <text evidence="5">The sequence shown here is derived from an EMBL/GenBank/DDBJ whole genome shotgun (WGS) entry which is preliminary data.</text>
</comment>
<sequence length="1234" mass="132731">MDRDSEVETVLADDDWFLASAEGTSAASRNSRRRNRHEGSEGRRAAGAIEASNDFDEEELFSPSGSLSSLHEFSGSDDAQSDDSAGECGVEGPIIRSGIASSARKQRLGDTRVDAGTPAAQTESEIDVDGDDTRSALQLKTARIASALPGLSPSSTWQVHRGRKVIADEDDEDDDGRVAGVAADDGDIEDGPDSRQRRKKQRLEHSIRRMASAKADATSGERSNPLAGAGTSVEAQADALLRKPKSANRRKPRYDEPDCADDDGCPQLVYFAAKGDTAICRKLLLHGASISRADSHGWTALHEATKQSHVETLELLLAPPTRARIHSDAEVGSECSSANTEQHVESRIVRQLLSPLPNINATTQHLRLTPLHQAVMNEDMLIVRMLLDHGARTCVSNSRQLTPLDTCSNEKIVRLLTERAKMQRSISARDKAGQTKLHRACNAGDLKQTISLINQGADVNMKDNAGWTPLHEAALEGHNAVVVALLRRGADYSARGFGGDTPLHDACANGHVDVARSLMVVGADPHAKNLKHVTPEDMAKEEEQEEVLQIIDLHRRGLLREPQRSAQGSSGVASAKKGMPGKGKRPAGASRSTPLRSDDASDQEPSPGKDRSRLAQRLPPPRNDQGEQRPASARSNYSDDQSTGGASAHKRELVSLRRLRQEAEKPQVNYYFSSNSSKMSRDERKLQVLVGTIERMEKRKPKEKDKRQTSVEPEPSNNGASASAGETADNNGDGSVKGVGRHHHFHQRDLPDPSSSSLSPKRRRGRPPKKRIIDDEDDDKESPGLVSAPVSSGVVRHVVKRAKHETNSTAAGLTRGDGARGAVITIDGTSKPRHVPSSIEAMRAAPSTPTVEIKSEPQILTLPTSAPSTASAIANDSVAAGQPALVSGSTSSKQMPRHGGTSGMGLKDKQHAKHHRAAEGGRTIVESSTVHSQRAETMTPSSIAAQAIRYLPLYTIQLHSDPPALKPDYFVVDMQVRLLLGMPIDTANGVAGTNGSSRRDSNLLFVAYPHLYRQQISRAQKERLWEPLAGMFVSNMQYIHSSASTMSSADGASEPAPMPGKHTTDKKAAKRPAASVGPRALAFSENKAGSAAKADDELVSQFTLHEKKKFVALGLHFVKLDEVVEIIRRDYPQIGKQLITISLDLSNVSIAATTGASVSSPSTSMGLTGVSSGSAPLRSMADVADRDKPKPLCPSWTGPQKMLPLRYALKLHYRDQLAFVNGTSAGNGGAKQQP</sequence>
<organism evidence="5 6">
    <name type="scientific">Coemansia thaxteri</name>
    <dbReference type="NCBI Taxonomy" id="2663907"/>
    <lineage>
        <taxon>Eukaryota</taxon>
        <taxon>Fungi</taxon>
        <taxon>Fungi incertae sedis</taxon>
        <taxon>Zoopagomycota</taxon>
        <taxon>Kickxellomycotina</taxon>
        <taxon>Kickxellomycetes</taxon>
        <taxon>Kickxellales</taxon>
        <taxon>Kickxellaceae</taxon>
        <taxon>Coemansia</taxon>
    </lineage>
</organism>
<feature type="region of interest" description="Disordered" evidence="4">
    <location>
        <begin position="559"/>
        <end position="651"/>
    </location>
</feature>
<feature type="region of interest" description="Disordered" evidence="4">
    <location>
        <begin position="149"/>
        <end position="231"/>
    </location>
</feature>
<dbReference type="InterPro" id="IPR002110">
    <property type="entry name" value="Ankyrin_rpt"/>
</dbReference>
<dbReference type="GO" id="GO:0004842">
    <property type="term" value="F:ubiquitin-protein transferase activity"/>
    <property type="evidence" value="ECO:0007669"/>
    <property type="project" value="TreeGrafter"/>
</dbReference>
<protein>
    <submittedName>
        <fullName evidence="5">Uncharacterized protein</fullName>
    </submittedName>
</protein>
<feature type="region of interest" description="Disordered" evidence="4">
    <location>
        <begin position="691"/>
        <end position="793"/>
    </location>
</feature>
<keyword evidence="1" id="KW-0677">Repeat</keyword>
<dbReference type="PANTHER" id="PTHR24171:SF8">
    <property type="entry name" value="BRCA1-ASSOCIATED RING DOMAIN PROTEIN 1"/>
    <property type="match status" value="1"/>
</dbReference>
<evidence type="ECO:0000313" key="6">
    <source>
        <dbReference type="Proteomes" id="UP001150907"/>
    </source>
</evidence>
<gene>
    <name evidence="5" type="ORF">H4R26_002414</name>
</gene>
<evidence type="ECO:0000256" key="4">
    <source>
        <dbReference type="SAM" id="MobiDB-lite"/>
    </source>
</evidence>
<feature type="region of interest" description="Disordered" evidence="4">
    <location>
        <begin position="1046"/>
        <end position="1077"/>
    </location>
</feature>
<feature type="repeat" description="ANK" evidence="3">
    <location>
        <begin position="296"/>
        <end position="317"/>
    </location>
</feature>
<evidence type="ECO:0000256" key="1">
    <source>
        <dbReference type="ARBA" id="ARBA00022737"/>
    </source>
</evidence>
<reference evidence="5" key="1">
    <citation type="submission" date="2022-07" db="EMBL/GenBank/DDBJ databases">
        <title>Phylogenomic reconstructions and comparative analyses of Kickxellomycotina fungi.</title>
        <authorList>
            <person name="Reynolds N.K."/>
            <person name="Stajich J.E."/>
            <person name="Barry K."/>
            <person name="Grigoriev I.V."/>
            <person name="Crous P."/>
            <person name="Smith M.E."/>
        </authorList>
    </citation>
    <scope>NUCLEOTIDE SEQUENCE</scope>
    <source>
        <strain evidence="5">IMI 214461</strain>
    </source>
</reference>